<dbReference type="GO" id="GO:0008360">
    <property type="term" value="P:regulation of cell shape"/>
    <property type="evidence" value="ECO:0007669"/>
    <property type="project" value="UniProtKB-KW"/>
</dbReference>
<dbReference type="Gene3D" id="2.40.10.340">
    <property type="entry name" value="Rod shape-determining protein MreC, domain 1"/>
    <property type="match status" value="1"/>
</dbReference>
<evidence type="ECO:0000256" key="3">
    <source>
        <dbReference type="ARBA" id="ARBA00022960"/>
    </source>
</evidence>
<evidence type="ECO:0000313" key="6">
    <source>
        <dbReference type="EMBL" id="EHB91265.1"/>
    </source>
</evidence>
<sequence>MIKFFLFIKKIHFLLLFILLESLAIHYYANSTSYTKVKLVTASNYVVGGIYSQIAGLNSYFHLRRENQALARELAELRNRMDGIRIPLSAADSTALATGDSSVIFNGGVRQYEYFSAKVVNNSITRQENYIALNRGADDGLMPDMALISDGGIVGYVLGCSDHFAVCMSVLNRNFKTSGRIKGTDYFGSVFWDGSSYEHVTLSEVPKYAPLQVGDTIVTTDYSTIFPPDVLIGTVESFSLHNATFYNVKVKLHSNIAALGNVLAVKYLDAGERNALEESVTNPSIY</sequence>
<protein>
    <recommendedName>
        <fullName evidence="2">Cell shape-determining protein MreC</fullName>
    </recommendedName>
    <alternativeName>
        <fullName evidence="4">Cell shape protein MreC</fullName>
    </alternativeName>
</protein>
<dbReference type="Gene3D" id="2.40.10.350">
    <property type="entry name" value="Rod shape-determining protein MreC, domain 2"/>
    <property type="match status" value="1"/>
</dbReference>
<dbReference type="GeneID" id="92815656"/>
<dbReference type="NCBIfam" id="NF010532">
    <property type="entry name" value="PRK13922.9-3"/>
    <property type="match status" value="1"/>
</dbReference>
<dbReference type="GO" id="GO:0005886">
    <property type="term" value="C:plasma membrane"/>
    <property type="evidence" value="ECO:0007669"/>
    <property type="project" value="TreeGrafter"/>
</dbReference>
<evidence type="ECO:0000256" key="4">
    <source>
        <dbReference type="ARBA" id="ARBA00032089"/>
    </source>
</evidence>
<evidence type="ECO:0000256" key="1">
    <source>
        <dbReference type="ARBA" id="ARBA00009369"/>
    </source>
</evidence>
<reference evidence="6 7" key="1">
    <citation type="submission" date="2011-08" db="EMBL/GenBank/DDBJ databases">
        <title>The Genome Sequence of Alistipes indistinctus YIT 12060.</title>
        <authorList>
            <consortium name="The Broad Institute Genome Sequencing Platform"/>
            <person name="Earl A."/>
            <person name="Ward D."/>
            <person name="Feldgarden M."/>
            <person name="Gevers D."/>
            <person name="Morotomi M."/>
            <person name="Young S.K."/>
            <person name="Zeng Q."/>
            <person name="Gargeya S."/>
            <person name="Fitzgerald M."/>
            <person name="Haas B."/>
            <person name="Abouelleil A."/>
            <person name="Alvarado L."/>
            <person name="Arachchi H.M."/>
            <person name="Berlin A."/>
            <person name="Brown A."/>
            <person name="Chapman S.B."/>
            <person name="Chen Z."/>
            <person name="Dunbar C."/>
            <person name="Freedman E."/>
            <person name="Gearin G."/>
            <person name="Gellesch M."/>
            <person name="Goldberg J."/>
            <person name="Griggs A."/>
            <person name="Gujja S."/>
            <person name="Heiman D."/>
            <person name="Howarth C."/>
            <person name="Larson L."/>
            <person name="Lui A."/>
            <person name="MacDonald P.J.P."/>
            <person name="Montmayeur A."/>
            <person name="Murphy C."/>
            <person name="Neiman D."/>
            <person name="Pearson M."/>
            <person name="Priest M."/>
            <person name="Roberts A."/>
            <person name="Saif S."/>
            <person name="Shea T."/>
            <person name="Shenoy N."/>
            <person name="Sisk P."/>
            <person name="Stolte C."/>
            <person name="Sykes S."/>
            <person name="Wortman J."/>
            <person name="Nusbaum C."/>
            <person name="Birren B."/>
        </authorList>
    </citation>
    <scope>NUCLEOTIDE SEQUENCE [LARGE SCALE GENOMIC DNA]</scope>
    <source>
        <strain evidence="6 7">YIT 12060</strain>
    </source>
</reference>
<evidence type="ECO:0000313" key="7">
    <source>
        <dbReference type="Proteomes" id="UP000006008"/>
    </source>
</evidence>
<dbReference type="PATRIC" id="fig|742725.3.peg.1390"/>
<dbReference type="OrthoDB" id="9811827at2"/>
<evidence type="ECO:0000256" key="2">
    <source>
        <dbReference type="ARBA" id="ARBA00013855"/>
    </source>
</evidence>
<name>G5H9J9_9BACT</name>
<gene>
    <name evidence="6" type="ORF">HMPREF9450_01314</name>
</gene>
<dbReference type="RefSeq" id="WP_009134120.1">
    <property type="nucleotide sequence ID" value="NZ_CP102250.1"/>
</dbReference>
<dbReference type="eggNOG" id="COG1792">
    <property type="taxonomic scope" value="Bacteria"/>
</dbReference>
<feature type="domain" description="Rod shape-determining protein MreC beta-barrel core" evidence="5">
    <location>
        <begin position="119"/>
        <end position="265"/>
    </location>
</feature>
<dbReference type="InterPro" id="IPR042175">
    <property type="entry name" value="Cell/Rod_MreC_2"/>
</dbReference>
<keyword evidence="7" id="KW-1185">Reference proteome</keyword>
<accession>G5H9J9</accession>
<keyword evidence="3" id="KW-0133">Cell shape</keyword>
<comment type="caution">
    <text evidence="6">The sequence shown here is derived from an EMBL/GenBank/DDBJ whole genome shotgun (WGS) entry which is preliminary data.</text>
</comment>
<dbReference type="Proteomes" id="UP000006008">
    <property type="component" value="Unassembled WGS sequence"/>
</dbReference>
<dbReference type="STRING" id="742725.HMPREF9450_01314"/>
<dbReference type="InterPro" id="IPR007221">
    <property type="entry name" value="MreC"/>
</dbReference>
<dbReference type="Pfam" id="PF04085">
    <property type="entry name" value="MreC"/>
    <property type="match status" value="1"/>
</dbReference>
<organism evidence="6 7">
    <name type="scientific">Alistipes indistinctus YIT 12060</name>
    <dbReference type="NCBI Taxonomy" id="742725"/>
    <lineage>
        <taxon>Bacteria</taxon>
        <taxon>Pseudomonadati</taxon>
        <taxon>Bacteroidota</taxon>
        <taxon>Bacteroidia</taxon>
        <taxon>Bacteroidales</taxon>
        <taxon>Rikenellaceae</taxon>
        <taxon>Alistipes</taxon>
    </lineage>
</organism>
<proteinExistence type="inferred from homology"/>
<dbReference type="EMBL" id="ADLD01000013">
    <property type="protein sequence ID" value="EHB91265.1"/>
    <property type="molecule type" value="Genomic_DNA"/>
</dbReference>
<dbReference type="HOGENOM" id="CLU_042663_5_0_10"/>
<dbReference type="PANTHER" id="PTHR34138">
    <property type="entry name" value="CELL SHAPE-DETERMINING PROTEIN MREC"/>
    <property type="match status" value="1"/>
</dbReference>
<dbReference type="InterPro" id="IPR055342">
    <property type="entry name" value="MreC_beta-barrel_core"/>
</dbReference>
<dbReference type="InterPro" id="IPR042177">
    <property type="entry name" value="Cell/Rod_1"/>
</dbReference>
<evidence type="ECO:0000259" key="5">
    <source>
        <dbReference type="Pfam" id="PF04085"/>
    </source>
</evidence>
<dbReference type="AlphaFoldDB" id="G5H9J9"/>
<dbReference type="PANTHER" id="PTHR34138:SF1">
    <property type="entry name" value="CELL SHAPE-DETERMINING PROTEIN MREC"/>
    <property type="match status" value="1"/>
</dbReference>
<comment type="similarity">
    <text evidence="1">Belongs to the MreC family.</text>
</comment>